<dbReference type="CDD" id="cd03789">
    <property type="entry name" value="GT9_LPS_heptosyltransferase"/>
    <property type="match status" value="1"/>
</dbReference>
<protein>
    <submittedName>
        <fullName evidence="3">Glycosyltransferase family 9 protein</fullName>
    </submittedName>
</protein>
<dbReference type="PANTHER" id="PTHR30160:SF15">
    <property type="entry name" value="GLYCOSYLTRANSFERASE HI_0523-RELATED"/>
    <property type="match status" value="1"/>
</dbReference>
<reference evidence="3 4" key="1">
    <citation type="submission" date="2020-09" db="EMBL/GenBank/DDBJ databases">
        <title>Marinomonas sp. nov., isolated from the cysticercosis algae of Qingdao, China.</title>
        <authorList>
            <person name="Sun X."/>
        </authorList>
    </citation>
    <scope>NUCLEOTIDE SEQUENCE [LARGE SCALE GENOMIC DNA]</scope>
    <source>
        <strain evidence="3 4">SM2066</strain>
    </source>
</reference>
<dbReference type="Gene3D" id="3.40.50.2000">
    <property type="entry name" value="Glycogen Phosphorylase B"/>
    <property type="match status" value="2"/>
</dbReference>
<evidence type="ECO:0000256" key="1">
    <source>
        <dbReference type="ARBA" id="ARBA00022676"/>
    </source>
</evidence>
<dbReference type="SUPFAM" id="SSF53756">
    <property type="entry name" value="UDP-Glycosyltransferase/glycogen phosphorylase"/>
    <property type="match status" value="1"/>
</dbReference>
<evidence type="ECO:0000313" key="4">
    <source>
        <dbReference type="Proteomes" id="UP000604161"/>
    </source>
</evidence>
<organism evidence="3 4">
    <name type="scientific">Marinomonas colpomeniae</name>
    <dbReference type="NCBI Taxonomy" id="2774408"/>
    <lineage>
        <taxon>Bacteria</taxon>
        <taxon>Pseudomonadati</taxon>
        <taxon>Pseudomonadota</taxon>
        <taxon>Gammaproteobacteria</taxon>
        <taxon>Oceanospirillales</taxon>
        <taxon>Oceanospirillaceae</taxon>
        <taxon>Marinomonas</taxon>
    </lineage>
</organism>
<accession>A0ABR8NWC5</accession>
<dbReference type="EMBL" id="JACYFC010000001">
    <property type="protein sequence ID" value="MBD5769794.1"/>
    <property type="molecule type" value="Genomic_DNA"/>
</dbReference>
<evidence type="ECO:0000313" key="3">
    <source>
        <dbReference type="EMBL" id="MBD5769794.1"/>
    </source>
</evidence>
<keyword evidence="2" id="KW-0808">Transferase</keyword>
<dbReference type="InterPro" id="IPR051199">
    <property type="entry name" value="LPS_LOS_Heptosyltrfase"/>
</dbReference>
<dbReference type="Pfam" id="PF01075">
    <property type="entry name" value="Glyco_transf_9"/>
    <property type="match status" value="1"/>
</dbReference>
<dbReference type="PANTHER" id="PTHR30160">
    <property type="entry name" value="TETRAACYLDISACCHARIDE 4'-KINASE-RELATED"/>
    <property type="match status" value="1"/>
</dbReference>
<keyword evidence="1" id="KW-0328">Glycosyltransferase</keyword>
<keyword evidence="4" id="KW-1185">Reference proteome</keyword>
<proteinExistence type="predicted"/>
<dbReference type="Proteomes" id="UP000604161">
    <property type="component" value="Unassembled WGS sequence"/>
</dbReference>
<gene>
    <name evidence="3" type="ORF">IF202_01910</name>
</gene>
<dbReference type="InterPro" id="IPR002201">
    <property type="entry name" value="Glyco_trans_9"/>
</dbReference>
<evidence type="ECO:0000256" key="2">
    <source>
        <dbReference type="ARBA" id="ARBA00022679"/>
    </source>
</evidence>
<comment type="caution">
    <text evidence="3">The sequence shown here is derived from an EMBL/GenBank/DDBJ whole genome shotgun (WGS) entry which is preliminary data.</text>
</comment>
<name>A0ABR8NWC5_9GAMM</name>
<dbReference type="RefSeq" id="WP_191593180.1">
    <property type="nucleotide sequence ID" value="NZ_JACYFC010000001.1"/>
</dbReference>
<sequence length="342" mass="38636">MSQIKKILVVRNDKIGDFVLALPSIQLIKKAFPQAKITALVPGYTQDIASSFLWIDDVIIDTKNSINKKRLVLGLKDQNFDAVLCLFSDSYNATLVRQAKIPIRVAPATKWVQFLYTHTLRQRRSQSLKPEFEYNLDLARYFIEVLGGRVESDIDPMFFYDADTLSSQLVKLEKVGVNNEYKRCFIHPVTGGSSNTLLLEQWAVLIKFLNTLDTFHFVITAGPGETLISQALVALVKDEIPHVSLYDKNDGVSDFMCSIATADLFIAGSTGPLHIAGAMNVPTIGFYPKKRSSTPLRWKTLNTEGRWLPLSPNEQEGLLTNMDVSREFEEIKNWYLNLAEKR</sequence>